<sequence length="371" mass="37194">MYDHLRAALQATLSVRQQQQAAAQQNVSNAQATITGATQALAAATASLQSSQSAQANAQAAVNAALATQQQRQQAVDQAQSAVSSWLAQEPPLTIGGDSFAAGERTTARAGLRAGDGDPIPRPRPNPEHATWLVTYNQLKAALAGAQSALSAAQSVTAQAQASLGSANAAVSSAQAVVAARTQDVAVANAALRAAQGAVQAAATAVAEVQGQVAALDARAALLVAEPLDRPGIVAAADAEQAEVSRLRGVRAQARQSRFAAVGSRVTLLAAHDQSVAGLPSVATALKGWSDATLPDPATVGVLVDQVVASAAAQRATAPRHDDIAGLVAQLDAAIARLGTSVAAAVADTNAKRAALDAARDDVETVNGEAP</sequence>
<proteinExistence type="predicted"/>
<dbReference type="RefSeq" id="WP_289453394.1">
    <property type="nucleotide sequence ID" value="NZ_JAUCGQ010000001.1"/>
</dbReference>
<dbReference type="EMBL" id="JAUCGQ010000001">
    <property type="protein sequence ID" value="MDM7853878.1"/>
    <property type="molecule type" value="Genomic_DNA"/>
</dbReference>
<protein>
    <submittedName>
        <fullName evidence="1">Uncharacterized protein</fullName>
    </submittedName>
</protein>
<name>A0ABT7SCG7_9CELL</name>
<comment type="caution">
    <text evidence="1">The sequence shown here is derived from an EMBL/GenBank/DDBJ whole genome shotgun (WGS) entry which is preliminary data.</text>
</comment>
<dbReference type="Proteomes" id="UP001529338">
    <property type="component" value="Unassembled WGS sequence"/>
</dbReference>
<evidence type="ECO:0000313" key="2">
    <source>
        <dbReference type="Proteomes" id="UP001529338"/>
    </source>
</evidence>
<accession>A0ABT7SCG7</accession>
<reference evidence="1 2" key="1">
    <citation type="submission" date="2023-06" db="EMBL/GenBank/DDBJ databases">
        <title>Cellulomonas sp. MW4 Whole genome sequence.</title>
        <authorList>
            <person name="Park S."/>
        </authorList>
    </citation>
    <scope>NUCLEOTIDE SEQUENCE [LARGE SCALE GENOMIC DNA]</scope>
    <source>
        <strain evidence="1 2">MW4</strain>
    </source>
</reference>
<gene>
    <name evidence="1" type="ORF">QRT04_02945</name>
</gene>
<evidence type="ECO:0000313" key="1">
    <source>
        <dbReference type="EMBL" id="MDM7853878.1"/>
    </source>
</evidence>
<organism evidence="1 2">
    <name type="scientific">Cellulomonas alba</name>
    <dbReference type="NCBI Taxonomy" id="3053467"/>
    <lineage>
        <taxon>Bacteria</taxon>
        <taxon>Bacillati</taxon>
        <taxon>Actinomycetota</taxon>
        <taxon>Actinomycetes</taxon>
        <taxon>Micrococcales</taxon>
        <taxon>Cellulomonadaceae</taxon>
        <taxon>Cellulomonas</taxon>
    </lineage>
</organism>
<keyword evidence="2" id="KW-1185">Reference proteome</keyword>